<name>A0ACB6ZDF3_THEGA</name>
<dbReference type="EMBL" id="MU118029">
    <property type="protein sequence ID" value="KAF9647622.1"/>
    <property type="molecule type" value="Genomic_DNA"/>
</dbReference>
<reference evidence="1" key="1">
    <citation type="submission" date="2019-10" db="EMBL/GenBank/DDBJ databases">
        <authorList>
            <consortium name="DOE Joint Genome Institute"/>
            <person name="Kuo A."/>
            <person name="Miyauchi S."/>
            <person name="Kiss E."/>
            <person name="Drula E."/>
            <person name="Kohler A."/>
            <person name="Sanchez-Garcia M."/>
            <person name="Andreopoulos B."/>
            <person name="Barry K.W."/>
            <person name="Bonito G."/>
            <person name="Buee M."/>
            <person name="Carver A."/>
            <person name="Chen C."/>
            <person name="Cichocki N."/>
            <person name="Clum A."/>
            <person name="Culley D."/>
            <person name="Crous P.W."/>
            <person name="Fauchery L."/>
            <person name="Girlanda M."/>
            <person name="Hayes R."/>
            <person name="Keri Z."/>
            <person name="Labutti K."/>
            <person name="Lipzen A."/>
            <person name="Lombard V."/>
            <person name="Magnuson J."/>
            <person name="Maillard F."/>
            <person name="Morin E."/>
            <person name="Murat C."/>
            <person name="Nolan M."/>
            <person name="Ohm R."/>
            <person name="Pangilinan J."/>
            <person name="Pereira M."/>
            <person name="Perotto S."/>
            <person name="Peter M."/>
            <person name="Riley R."/>
            <person name="Sitrit Y."/>
            <person name="Stielow B."/>
            <person name="Szollosi G."/>
            <person name="Zifcakova L."/>
            <person name="Stursova M."/>
            <person name="Spatafora J.W."/>
            <person name="Tedersoo L."/>
            <person name="Vaario L.-M."/>
            <person name="Yamada A."/>
            <person name="Yan M."/>
            <person name="Wang P."/>
            <person name="Xu J."/>
            <person name="Bruns T."/>
            <person name="Baldrian P."/>
            <person name="Vilgalys R."/>
            <person name="Henrissat B."/>
            <person name="Grigoriev I.V."/>
            <person name="Hibbett D."/>
            <person name="Nagy L.G."/>
            <person name="Martin F.M."/>
        </authorList>
    </citation>
    <scope>NUCLEOTIDE SEQUENCE</scope>
    <source>
        <strain evidence="1">P2</strain>
    </source>
</reference>
<evidence type="ECO:0000313" key="2">
    <source>
        <dbReference type="Proteomes" id="UP000886501"/>
    </source>
</evidence>
<comment type="caution">
    <text evidence="1">The sequence shown here is derived from an EMBL/GenBank/DDBJ whole genome shotgun (WGS) entry which is preliminary data.</text>
</comment>
<proteinExistence type="predicted"/>
<keyword evidence="2" id="KW-1185">Reference proteome</keyword>
<evidence type="ECO:0000313" key="1">
    <source>
        <dbReference type="EMBL" id="KAF9647622.1"/>
    </source>
</evidence>
<accession>A0ACB6ZDF3</accession>
<organism evidence="1 2">
    <name type="scientific">Thelephora ganbajun</name>
    <name type="common">Ganba fungus</name>
    <dbReference type="NCBI Taxonomy" id="370292"/>
    <lineage>
        <taxon>Eukaryota</taxon>
        <taxon>Fungi</taxon>
        <taxon>Dikarya</taxon>
        <taxon>Basidiomycota</taxon>
        <taxon>Agaricomycotina</taxon>
        <taxon>Agaricomycetes</taxon>
        <taxon>Thelephorales</taxon>
        <taxon>Thelephoraceae</taxon>
        <taxon>Thelephora</taxon>
    </lineage>
</organism>
<sequence>MDALFAKADAIRPHKRRKFNDDGSHAKEYTGKKEVELDSTAKSVLRHTSLPKSLRPGSPPPNEAKKYSHISDKKLRAELSRQSAHSARSKVLLQDASFLLEHEESGTMEVEGELERTWRVGQDEIVESAGQEAAKGRREWKLDGGPYRSRYTRNGRHLAIVGLKGHVATFDWQTGTLHSELQLRETCRDITFLHDQSHFAVAQSKYVFIYDRDGVELHRLKSHIEPTRLEFLPYHWLLVSVGRTGYLKYQDTSTGQILTEHRTRLGACTTMTQNLHNAVIHLGHQNGTVTLWTPNLPHPAVRLLAHLGPVVSVSVDPSTGGRYMATAGHDSTVKVWDCRNWKGAVRQWTTRGGSTELEWGQKGVLAVASGGSVNVYNKPTIQQFFAGTTSPPLYMTHPIPHRPLTSVRFCPFQDVLTIGHSNGLSSILVPGSGEPNFDSSEADPFENKRVRREREVKGLLDKVQPDMITLDPEFVGSMAPPTKLTTDVNSKPNIPFARLPRQHRLKLQGRADETEEVSEEEGGGEGEEGKAARKEEEEKKRMRGKNKAMKRYLRKQRKNVIDPKAVALREKLQKEGEQRKKARDAAKGIQEDRLPSALDRFRT</sequence>
<protein>
    <submittedName>
        <fullName evidence="1">BING4CT-domain-containing protein</fullName>
    </submittedName>
</protein>
<dbReference type="Proteomes" id="UP000886501">
    <property type="component" value="Unassembled WGS sequence"/>
</dbReference>
<gene>
    <name evidence="1" type="ORF">BDM02DRAFT_3169645</name>
</gene>
<reference evidence="1" key="2">
    <citation type="journal article" date="2020" name="Nat. Commun.">
        <title>Large-scale genome sequencing of mycorrhizal fungi provides insights into the early evolution of symbiotic traits.</title>
        <authorList>
            <person name="Miyauchi S."/>
            <person name="Kiss E."/>
            <person name="Kuo A."/>
            <person name="Drula E."/>
            <person name="Kohler A."/>
            <person name="Sanchez-Garcia M."/>
            <person name="Morin E."/>
            <person name="Andreopoulos B."/>
            <person name="Barry K.W."/>
            <person name="Bonito G."/>
            <person name="Buee M."/>
            <person name="Carver A."/>
            <person name="Chen C."/>
            <person name="Cichocki N."/>
            <person name="Clum A."/>
            <person name="Culley D."/>
            <person name="Crous P.W."/>
            <person name="Fauchery L."/>
            <person name="Girlanda M."/>
            <person name="Hayes R.D."/>
            <person name="Keri Z."/>
            <person name="LaButti K."/>
            <person name="Lipzen A."/>
            <person name="Lombard V."/>
            <person name="Magnuson J."/>
            <person name="Maillard F."/>
            <person name="Murat C."/>
            <person name="Nolan M."/>
            <person name="Ohm R.A."/>
            <person name="Pangilinan J."/>
            <person name="Pereira M.F."/>
            <person name="Perotto S."/>
            <person name="Peter M."/>
            <person name="Pfister S."/>
            <person name="Riley R."/>
            <person name="Sitrit Y."/>
            <person name="Stielow J.B."/>
            <person name="Szollosi G."/>
            <person name="Zifcakova L."/>
            <person name="Stursova M."/>
            <person name="Spatafora J.W."/>
            <person name="Tedersoo L."/>
            <person name="Vaario L.M."/>
            <person name="Yamada A."/>
            <person name="Yan M."/>
            <person name="Wang P."/>
            <person name="Xu J."/>
            <person name="Bruns T."/>
            <person name="Baldrian P."/>
            <person name="Vilgalys R."/>
            <person name="Dunand C."/>
            <person name="Henrissat B."/>
            <person name="Grigoriev I.V."/>
            <person name="Hibbett D."/>
            <person name="Nagy L.G."/>
            <person name="Martin F.M."/>
        </authorList>
    </citation>
    <scope>NUCLEOTIDE SEQUENCE</scope>
    <source>
        <strain evidence="1">P2</strain>
    </source>
</reference>